<dbReference type="InterPro" id="IPR036259">
    <property type="entry name" value="MFS_trans_sf"/>
</dbReference>
<dbReference type="Proteomes" id="UP001218788">
    <property type="component" value="Unassembled WGS sequence"/>
</dbReference>
<keyword evidence="2 5" id="KW-0812">Transmembrane</keyword>
<dbReference type="Pfam" id="PF07690">
    <property type="entry name" value="MFS_1"/>
    <property type="match status" value="1"/>
</dbReference>
<dbReference type="EMBL" id="JAQQXP010000001">
    <property type="protein sequence ID" value="MDC8830153.1"/>
    <property type="molecule type" value="Genomic_DNA"/>
</dbReference>
<keyword evidence="3 5" id="KW-1133">Transmembrane helix</keyword>
<dbReference type="InterPro" id="IPR020846">
    <property type="entry name" value="MFS_dom"/>
</dbReference>
<feature type="transmembrane region" description="Helical" evidence="5">
    <location>
        <begin position="210"/>
        <end position="231"/>
    </location>
</feature>
<dbReference type="PANTHER" id="PTHR23546:SF1">
    <property type="entry name" value="MEMBRANE PROTEIN"/>
    <property type="match status" value="1"/>
</dbReference>
<dbReference type="PRINTS" id="PR01035">
    <property type="entry name" value="TCRTETA"/>
</dbReference>
<proteinExistence type="predicted"/>
<feature type="transmembrane region" description="Helical" evidence="5">
    <location>
        <begin position="158"/>
        <end position="189"/>
    </location>
</feature>
<accession>A0ABT5L2Z5</accession>
<comment type="subcellular location">
    <subcellularLocation>
        <location evidence="1">Membrane</location>
        <topology evidence="1">Multi-pass membrane protein</topology>
    </subcellularLocation>
</comment>
<protein>
    <submittedName>
        <fullName evidence="7">MFS transporter</fullName>
    </submittedName>
</protein>
<feature type="transmembrane region" description="Helical" evidence="5">
    <location>
        <begin position="69"/>
        <end position="91"/>
    </location>
</feature>
<gene>
    <name evidence="7" type="ORF">OIK42_05185</name>
</gene>
<sequence length="397" mass="41496">MVTLVLFIALLATAMGQSVVMAILPSLGREAGLSELQVATILSSSALIFAVGTTRWSSYAARAGNRRTLLYGLGGYTLGTFCFATVFWLGLQQSLTGYGLFACLLAARMAQSTIMSATPPAALGYIMGYARARDLHLVASLSRVTSANNLGQVLGPGLAGLLVVFGLVAPLYAIIVLTCLALLLVWFKLPEETAAPQATDSADSPTAPGLILPALPLMMFAVVIFICLAMLQQTLGFIFIDHFGLTPVEAAQASGTAMMCCALAALTVQWTVVQKRWLALLPALITAAILMTLGYALITIATALYAVYAGMVAIGGGLGIGYPSVTASATQHCKRALRARITGLMTATPAIGYVIGPPAAAMLYQVDFHLPLITCAVLSSLLFIVPAQLSQHLPAPK</sequence>
<feature type="transmembrane region" description="Helical" evidence="5">
    <location>
        <begin position="337"/>
        <end position="356"/>
    </location>
</feature>
<dbReference type="Gene3D" id="1.20.1250.20">
    <property type="entry name" value="MFS general substrate transporter like domains"/>
    <property type="match status" value="1"/>
</dbReference>
<keyword evidence="4 5" id="KW-0472">Membrane</keyword>
<dbReference type="PROSITE" id="PS50850">
    <property type="entry name" value="MFS"/>
    <property type="match status" value="1"/>
</dbReference>
<dbReference type="RefSeq" id="WP_273638912.1">
    <property type="nucleotide sequence ID" value="NZ_JAQQXP010000001.1"/>
</dbReference>
<feature type="transmembrane region" description="Helical" evidence="5">
    <location>
        <begin position="277"/>
        <end position="298"/>
    </location>
</feature>
<comment type="caution">
    <text evidence="7">The sequence shown here is derived from an EMBL/GenBank/DDBJ whole genome shotgun (WGS) entry which is preliminary data.</text>
</comment>
<evidence type="ECO:0000313" key="7">
    <source>
        <dbReference type="EMBL" id="MDC8830153.1"/>
    </source>
</evidence>
<dbReference type="SUPFAM" id="SSF103473">
    <property type="entry name" value="MFS general substrate transporter"/>
    <property type="match status" value="1"/>
</dbReference>
<reference evidence="7 8" key="1">
    <citation type="submission" date="2022-10" db="EMBL/GenBank/DDBJ databases">
        <title>Alteromonas sp. chi3 Genome sequencing.</title>
        <authorList>
            <person name="Park S."/>
        </authorList>
    </citation>
    <scope>NUCLEOTIDE SEQUENCE [LARGE SCALE GENOMIC DNA]</scope>
    <source>
        <strain evidence="8">chi3</strain>
    </source>
</reference>
<feature type="transmembrane region" description="Helical" evidence="5">
    <location>
        <begin position="368"/>
        <end position="389"/>
    </location>
</feature>
<evidence type="ECO:0000259" key="6">
    <source>
        <dbReference type="PROSITE" id="PS50850"/>
    </source>
</evidence>
<feature type="transmembrane region" description="Helical" evidence="5">
    <location>
        <begin position="38"/>
        <end position="57"/>
    </location>
</feature>
<organism evidence="7 8">
    <name type="scientific">Alteromonas gilva</name>
    <dbReference type="NCBI Taxonomy" id="2987522"/>
    <lineage>
        <taxon>Bacteria</taxon>
        <taxon>Pseudomonadati</taxon>
        <taxon>Pseudomonadota</taxon>
        <taxon>Gammaproteobacteria</taxon>
        <taxon>Alteromonadales</taxon>
        <taxon>Alteromonadaceae</taxon>
        <taxon>Alteromonas/Salinimonas group</taxon>
        <taxon>Alteromonas</taxon>
    </lineage>
</organism>
<keyword evidence="8" id="KW-1185">Reference proteome</keyword>
<dbReference type="InterPro" id="IPR011701">
    <property type="entry name" value="MFS"/>
</dbReference>
<feature type="domain" description="Major facilitator superfamily (MFS) profile" evidence="6">
    <location>
        <begin position="2"/>
        <end position="394"/>
    </location>
</feature>
<evidence type="ECO:0000256" key="3">
    <source>
        <dbReference type="ARBA" id="ARBA00022989"/>
    </source>
</evidence>
<evidence type="ECO:0000256" key="2">
    <source>
        <dbReference type="ARBA" id="ARBA00022692"/>
    </source>
</evidence>
<feature type="transmembrane region" description="Helical" evidence="5">
    <location>
        <begin position="304"/>
        <end position="325"/>
    </location>
</feature>
<dbReference type="InterPro" id="IPR001958">
    <property type="entry name" value="Tet-R_TetA/multi-R_MdtG-like"/>
</dbReference>
<evidence type="ECO:0000256" key="1">
    <source>
        <dbReference type="ARBA" id="ARBA00004141"/>
    </source>
</evidence>
<evidence type="ECO:0000256" key="4">
    <source>
        <dbReference type="ARBA" id="ARBA00023136"/>
    </source>
</evidence>
<feature type="transmembrane region" description="Helical" evidence="5">
    <location>
        <begin position="251"/>
        <end position="270"/>
    </location>
</feature>
<name>A0ABT5L2Z5_9ALTE</name>
<dbReference type="PANTHER" id="PTHR23546">
    <property type="entry name" value="TRANSPORT PROTEIN"/>
    <property type="match status" value="1"/>
</dbReference>
<evidence type="ECO:0000313" key="8">
    <source>
        <dbReference type="Proteomes" id="UP001218788"/>
    </source>
</evidence>
<evidence type="ECO:0000256" key="5">
    <source>
        <dbReference type="SAM" id="Phobius"/>
    </source>
</evidence>